<dbReference type="InterPro" id="IPR050903">
    <property type="entry name" value="Bact_Chemotaxis_MeTrfase"/>
</dbReference>
<accession>A4BJG6</accession>
<dbReference type="HOGENOM" id="CLU_025854_0_0_6"/>
<evidence type="ECO:0000256" key="5">
    <source>
        <dbReference type="PIRNR" id="PIRNR000410"/>
    </source>
</evidence>
<feature type="binding site" evidence="6">
    <location>
        <position position="81"/>
    </location>
    <ligand>
        <name>S-adenosyl-L-methionine</name>
        <dbReference type="ChEBI" id="CHEBI:59789"/>
    </ligand>
</feature>
<dbReference type="EC" id="2.1.1.80" evidence="5"/>
<protein>
    <recommendedName>
        <fullName evidence="5">Chemotaxis protein methyltransferase</fullName>
        <ecNumber evidence="5">2.1.1.80</ecNumber>
    </recommendedName>
</protein>
<dbReference type="Gene3D" id="3.40.50.150">
    <property type="entry name" value="Vaccinia Virus protein VP39"/>
    <property type="match status" value="1"/>
</dbReference>
<evidence type="ECO:0000256" key="2">
    <source>
        <dbReference type="ARBA" id="ARBA00022603"/>
    </source>
</evidence>
<dbReference type="InterPro" id="IPR029063">
    <property type="entry name" value="SAM-dependent_MTases_sf"/>
</dbReference>
<dbReference type="PRINTS" id="PR00996">
    <property type="entry name" value="CHERMTFRASE"/>
</dbReference>
<evidence type="ECO:0000259" key="7">
    <source>
        <dbReference type="PROSITE" id="PS50123"/>
    </source>
</evidence>
<dbReference type="PROSITE" id="PS50123">
    <property type="entry name" value="CHER"/>
    <property type="match status" value="1"/>
</dbReference>
<evidence type="ECO:0000313" key="9">
    <source>
        <dbReference type="Proteomes" id="UP000005953"/>
    </source>
</evidence>
<dbReference type="Pfam" id="PF03705">
    <property type="entry name" value="CheR_N"/>
    <property type="match status" value="1"/>
</dbReference>
<feature type="binding site" evidence="6">
    <location>
        <begin position="202"/>
        <end position="203"/>
    </location>
    <ligand>
        <name>S-adenosyl-L-methionine</name>
        <dbReference type="ChEBI" id="CHEBI:59789"/>
    </ligand>
</feature>
<evidence type="ECO:0000256" key="3">
    <source>
        <dbReference type="ARBA" id="ARBA00022679"/>
    </source>
</evidence>
<dbReference type="InterPro" id="IPR022642">
    <property type="entry name" value="CheR_C"/>
</dbReference>
<dbReference type="SMART" id="SM00138">
    <property type="entry name" value="MeTrc"/>
    <property type="match status" value="1"/>
</dbReference>
<evidence type="ECO:0000256" key="6">
    <source>
        <dbReference type="PIRSR" id="PIRSR000410-1"/>
    </source>
</evidence>
<dbReference type="InterPro" id="IPR000780">
    <property type="entry name" value="CheR_MeTrfase"/>
</dbReference>
<proteinExistence type="predicted"/>
<dbReference type="STRING" id="314283.MED297_02025"/>
<dbReference type="PIRSF" id="PIRSF000410">
    <property type="entry name" value="CheR"/>
    <property type="match status" value="1"/>
</dbReference>
<dbReference type="GO" id="GO:0008983">
    <property type="term" value="F:protein-glutamate O-methyltransferase activity"/>
    <property type="evidence" value="ECO:0007669"/>
    <property type="project" value="UniProtKB-EC"/>
</dbReference>
<dbReference type="RefSeq" id="WP_008046949.1">
    <property type="nucleotide sequence ID" value="NZ_CH724153.1"/>
</dbReference>
<dbReference type="Proteomes" id="UP000005953">
    <property type="component" value="Unassembled WGS sequence"/>
</dbReference>
<dbReference type="OrthoDB" id="9816309at2"/>
<sequence>MSKQPTRDFRYQQEDFDAIRTRIHEAAGIWLADSKQQMVYSRIVRRLRALGLTQFSDYLKVLDKEHDELELFINALTTNLTSFFRESHHFEALKTYIQQHHSTKAPIRIWCAAASTGEEPYSIAITAMSATGSLVPNVSIFASDINSQVLATAQRGVYAESRIEDLDLDMKRRFFLRGKGDKEGLVRVRPELKRLIEFHRLNLLDQRWPIKDGLDVIFCRNVMIYFNKETQSTVLKRMVPMLKLGGLYIAGHSESLGRDIRGLESAGKTVYRRIGGGI</sequence>
<dbReference type="PANTHER" id="PTHR24422:SF19">
    <property type="entry name" value="CHEMOTAXIS PROTEIN METHYLTRANSFERASE"/>
    <property type="match status" value="1"/>
</dbReference>
<feature type="binding site" evidence="6">
    <location>
        <position position="79"/>
    </location>
    <ligand>
        <name>S-adenosyl-L-methionine</name>
        <dbReference type="ChEBI" id="CHEBI:59789"/>
    </ligand>
</feature>
<dbReference type="Pfam" id="PF01739">
    <property type="entry name" value="CheR"/>
    <property type="match status" value="1"/>
</dbReference>
<keyword evidence="9" id="KW-1185">Reference proteome</keyword>
<dbReference type="PANTHER" id="PTHR24422">
    <property type="entry name" value="CHEMOTAXIS PROTEIN METHYLTRANSFERASE"/>
    <property type="match status" value="1"/>
</dbReference>
<dbReference type="SUPFAM" id="SSF47757">
    <property type="entry name" value="Chemotaxis receptor methyltransferase CheR, N-terminal domain"/>
    <property type="match status" value="1"/>
</dbReference>
<dbReference type="InterPro" id="IPR022641">
    <property type="entry name" value="CheR_N"/>
</dbReference>
<comment type="function">
    <text evidence="5">Methylation of the membrane-bound methyl-accepting chemotaxis proteins (MCP) to form gamma-glutamyl methyl ester residues in MCP.</text>
</comment>
<feature type="domain" description="CheR-type methyltransferase" evidence="7">
    <location>
        <begin position="4"/>
        <end position="276"/>
    </location>
</feature>
<keyword evidence="4 5" id="KW-0949">S-adenosyl-L-methionine</keyword>
<dbReference type="EMBL" id="AAOE01000033">
    <property type="protein sequence ID" value="EAR07738.1"/>
    <property type="molecule type" value="Genomic_DNA"/>
</dbReference>
<dbReference type="GO" id="GO:0032259">
    <property type="term" value="P:methylation"/>
    <property type="evidence" value="ECO:0007669"/>
    <property type="project" value="UniProtKB-KW"/>
</dbReference>
<feature type="binding site" evidence="6">
    <location>
        <position position="85"/>
    </location>
    <ligand>
        <name>S-adenosyl-L-methionine</name>
        <dbReference type="ChEBI" id="CHEBI:59789"/>
    </ligand>
</feature>
<gene>
    <name evidence="8" type="ORF">MED297_02025</name>
</gene>
<dbReference type="InterPro" id="IPR036804">
    <property type="entry name" value="CheR_N_sf"/>
</dbReference>
<keyword evidence="3 5" id="KW-0808">Transferase</keyword>
<dbReference type="SUPFAM" id="SSF53335">
    <property type="entry name" value="S-adenosyl-L-methionine-dependent methyltransferases"/>
    <property type="match status" value="1"/>
</dbReference>
<dbReference type="InterPro" id="IPR026024">
    <property type="entry name" value="Chemotaxis_MeTrfase_CheR"/>
</dbReference>
<evidence type="ECO:0000256" key="4">
    <source>
        <dbReference type="ARBA" id="ARBA00022691"/>
    </source>
</evidence>
<comment type="caution">
    <text evidence="8">The sequence shown here is derived from an EMBL/GenBank/DDBJ whole genome shotgun (WGS) entry which is preliminary data.</text>
</comment>
<reference evidence="8 9" key="1">
    <citation type="submission" date="2006-02" db="EMBL/GenBank/DDBJ databases">
        <authorList>
            <person name="Pinhassi J."/>
            <person name="Pedros-Alio C."/>
            <person name="Ferriera S."/>
            <person name="Johnson J."/>
            <person name="Kravitz S."/>
            <person name="Halpern A."/>
            <person name="Remington K."/>
            <person name="Beeson K."/>
            <person name="Tran B."/>
            <person name="Rogers Y.-H."/>
            <person name="Friedman R."/>
            <person name="Venter J.C."/>
        </authorList>
    </citation>
    <scope>NUCLEOTIDE SEQUENCE [LARGE SCALE GENOMIC DNA]</scope>
    <source>
        <strain evidence="8 9">MED297</strain>
    </source>
</reference>
<dbReference type="AlphaFoldDB" id="A4BJG6"/>
<comment type="catalytic activity">
    <reaction evidence="1 5">
        <text>L-glutamyl-[protein] + S-adenosyl-L-methionine = [protein]-L-glutamate 5-O-methyl ester + S-adenosyl-L-homocysteine</text>
        <dbReference type="Rhea" id="RHEA:24452"/>
        <dbReference type="Rhea" id="RHEA-COMP:10208"/>
        <dbReference type="Rhea" id="RHEA-COMP:10311"/>
        <dbReference type="ChEBI" id="CHEBI:29973"/>
        <dbReference type="ChEBI" id="CHEBI:57856"/>
        <dbReference type="ChEBI" id="CHEBI:59789"/>
        <dbReference type="ChEBI" id="CHEBI:82795"/>
        <dbReference type="EC" id="2.1.1.80"/>
    </reaction>
</comment>
<dbReference type="Gene3D" id="1.10.155.10">
    <property type="entry name" value="Chemotaxis receptor methyltransferase CheR, N-terminal domain"/>
    <property type="match status" value="1"/>
</dbReference>
<feature type="binding site" evidence="6">
    <location>
        <begin position="220"/>
        <end position="221"/>
    </location>
    <ligand>
        <name>S-adenosyl-L-methionine</name>
        <dbReference type="ChEBI" id="CHEBI:59789"/>
    </ligand>
</feature>
<feature type="binding site" evidence="6">
    <location>
        <position position="144"/>
    </location>
    <ligand>
        <name>S-adenosyl-L-methionine</name>
        <dbReference type="ChEBI" id="CHEBI:59789"/>
    </ligand>
</feature>
<feature type="binding site" evidence="6">
    <location>
        <position position="119"/>
    </location>
    <ligand>
        <name>S-adenosyl-L-methionine</name>
        <dbReference type="ChEBI" id="CHEBI:59789"/>
    </ligand>
</feature>
<evidence type="ECO:0000256" key="1">
    <source>
        <dbReference type="ARBA" id="ARBA00001541"/>
    </source>
</evidence>
<organism evidence="8 9">
    <name type="scientific">Reinekea blandensis MED297</name>
    <dbReference type="NCBI Taxonomy" id="314283"/>
    <lineage>
        <taxon>Bacteria</taxon>
        <taxon>Pseudomonadati</taxon>
        <taxon>Pseudomonadota</taxon>
        <taxon>Gammaproteobacteria</taxon>
        <taxon>Oceanospirillales</taxon>
        <taxon>Saccharospirillaceae</taxon>
        <taxon>Reinekea</taxon>
    </lineage>
</organism>
<evidence type="ECO:0000313" key="8">
    <source>
        <dbReference type="EMBL" id="EAR07738.1"/>
    </source>
</evidence>
<keyword evidence="2 5" id="KW-0489">Methyltransferase</keyword>
<name>A4BJG6_9GAMM</name>